<dbReference type="AlphaFoldDB" id="A0A9P7QXE3"/>
<protein>
    <submittedName>
        <fullName evidence="2">Uncharacterized protein</fullName>
    </submittedName>
</protein>
<evidence type="ECO:0000313" key="3">
    <source>
        <dbReference type="Proteomes" id="UP000699042"/>
    </source>
</evidence>
<accession>A0A9P7QXE3</accession>
<evidence type="ECO:0000313" key="2">
    <source>
        <dbReference type="EMBL" id="KAG7044927.1"/>
    </source>
</evidence>
<gene>
    <name evidence="2" type="ORF">JMJ77_004385</name>
</gene>
<dbReference type="Proteomes" id="UP000699042">
    <property type="component" value="Unassembled WGS sequence"/>
</dbReference>
<comment type="caution">
    <text evidence="2">The sequence shown here is derived from an EMBL/GenBank/DDBJ whole genome shotgun (WGS) entry which is preliminary data.</text>
</comment>
<name>A0A9P7QXE3_9PEZI</name>
<dbReference type="EMBL" id="JAESDN010000010">
    <property type="protein sequence ID" value="KAG7044927.1"/>
    <property type="molecule type" value="Genomic_DNA"/>
</dbReference>
<reference evidence="2" key="1">
    <citation type="submission" date="2021-05" db="EMBL/GenBank/DDBJ databases">
        <title>Comparative genomics of three Colletotrichum scovillei strains and genetic complementation revealed genes involved fungal growth and virulence on chili pepper.</title>
        <authorList>
            <person name="Hsieh D.-K."/>
            <person name="Chuang S.-C."/>
            <person name="Chen C.-Y."/>
            <person name="Chao Y.-T."/>
            <person name="Lu M.-Y.J."/>
            <person name="Lee M.-H."/>
            <person name="Shih M.-C."/>
        </authorList>
    </citation>
    <scope>NUCLEOTIDE SEQUENCE</scope>
    <source>
        <strain evidence="2">Coll-153</strain>
    </source>
</reference>
<sequence>MDPVEKATAENGHFSAAFVQRPNVPRRPLEGNGTLSSRHDTQAKPQVRVTYGVSRSDASTILQTQSPSSD</sequence>
<keyword evidence="3" id="KW-1185">Reference proteome</keyword>
<feature type="region of interest" description="Disordered" evidence="1">
    <location>
        <begin position="1"/>
        <end position="70"/>
    </location>
</feature>
<feature type="compositionally biased region" description="Polar residues" evidence="1">
    <location>
        <begin position="56"/>
        <end position="70"/>
    </location>
</feature>
<evidence type="ECO:0000256" key="1">
    <source>
        <dbReference type="SAM" id="MobiDB-lite"/>
    </source>
</evidence>
<proteinExistence type="predicted"/>
<organism evidence="2 3">
    <name type="scientific">Colletotrichum scovillei</name>
    <dbReference type="NCBI Taxonomy" id="1209932"/>
    <lineage>
        <taxon>Eukaryota</taxon>
        <taxon>Fungi</taxon>
        <taxon>Dikarya</taxon>
        <taxon>Ascomycota</taxon>
        <taxon>Pezizomycotina</taxon>
        <taxon>Sordariomycetes</taxon>
        <taxon>Hypocreomycetidae</taxon>
        <taxon>Glomerellales</taxon>
        <taxon>Glomerellaceae</taxon>
        <taxon>Colletotrichum</taxon>
        <taxon>Colletotrichum acutatum species complex</taxon>
    </lineage>
</organism>